<dbReference type="EnsemblMetazoa" id="G18219.1">
    <property type="protein sequence ID" value="G18219.1:cds"/>
    <property type="gene ID" value="G18219"/>
</dbReference>
<proteinExistence type="predicted"/>
<name>A0A8W8JCH9_MAGGI</name>
<sequence>MPKVKSKNTPARPPTSRTPRPARKDAEPLNSAPTMVPTPPTAGPQHQEVAAPIQTEVVSTAAPIPTLISDTQDVQRLHISVSNPIPSHYYLPQIPVMAYTNISSASSSALTTVSYGREIDRMAEFAPWQGFSSL</sequence>
<dbReference type="AlphaFoldDB" id="A0A8W8JCH9"/>
<protein>
    <submittedName>
        <fullName evidence="2">Uncharacterized protein</fullName>
    </submittedName>
</protein>
<dbReference type="Proteomes" id="UP000005408">
    <property type="component" value="Unassembled WGS sequence"/>
</dbReference>
<feature type="region of interest" description="Disordered" evidence="1">
    <location>
        <begin position="1"/>
        <end position="47"/>
    </location>
</feature>
<organism evidence="2 3">
    <name type="scientific">Magallana gigas</name>
    <name type="common">Pacific oyster</name>
    <name type="synonym">Crassostrea gigas</name>
    <dbReference type="NCBI Taxonomy" id="29159"/>
    <lineage>
        <taxon>Eukaryota</taxon>
        <taxon>Metazoa</taxon>
        <taxon>Spiralia</taxon>
        <taxon>Lophotrochozoa</taxon>
        <taxon>Mollusca</taxon>
        <taxon>Bivalvia</taxon>
        <taxon>Autobranchia</taxon>
        <taxon>Pteriomorphia</taxon>
        <taxon>Ostreida</taxon>
        <taxon>Ostreoidea</taxon>
        <taxon>Ostreidae</taxon>
        <taxon>Magallana</taxon>
    </lineage>
</organism>
<evidence type="ECO:0000313" key="2">
    <source>
        <dbReference type="EnsemblMetazoa" id="G18219.1:cds"/>
    </source>
</evidence>
<evidence type="ECO:0000313" key="3">
    <source>
        <dbReference type="Proteomes" id="UP000005408"/>
    </source>
</evidence>
<evidence type="ECO:0000256" key="1">
    <source>
        <dbReference type="SAM" id="MobiDB-lite"/>
    </source>
</evidence>
<reference evidence="2" key="1">
    <citation type="submission" date="2022-08" db="UniProtKB">
        <authorList>
            <consortium name="EnsemblMetazoa"/>
        </authorList>
    </citation>
    <scope>IDENTIFICATION</scope>
    <source>
        <strain evidence="2">05x7-T-G4-1.051#20</strain>
    </source>
</reference>
<accession>A0A8W8JCH9</accession>
<keyword evidence="3" id="KW-1185">Reference proteome</keyword>